<evidence type="ECO:0000313" key="4">
    <source>
        <dbReference type="Proteomes" id="UP001363151"/>
    </source>
</evidence>
<accession>A0ABR1GCT9</accession>
<feature type="chain" id="PRO_5046147030" evidence="2">
    <location>
        <begin position="18"/>
        <end position="610"/>
    </location>
</feature>
<comment type="similarity">
    <text evidence="1">Belongs to the peptidase C69 family. Secernin subfamily.</text>
</comment>
<evidence type="ECO:0000313" key="3">
    <source>
        <dbReference type="EMBL" id="KAK7253814.1"/>
    </source>
</evidence>
<name>A0ABR1GCT9_AURAN</name>
<protein>
    <submittedName>
        <fullName evidence="3">Peptidase</fullName>
    </submittedName>
</protein>
<gene>
    <name evidence="3" type="ORF">SO694_00002727</name>
</gene>
<evidence type="ECO:0000256" key="1">
    <source>
        <dbReference type="ARBA" id="ARBA00005705"/>
    </source>
</evidence>
<reference evidence="3 4" key="1">
    <citation type="submission" date="2024-03" db="EMBL/GenBank/DDBJ databases">
        <title>Aureococcus anophagefferens CCMP1851 and Kratosvirus quantuckense: Draft genome of a second virus-susceptible host strain in the model system.</title>
        <authorList>
            <person name="Chase E."/>
            <person name="Truchon A.R."/>
            <person name="Schepens W."/>
            <person name="Wilhelm S.W."/>
        </authorList>
    </citation>
    <scope>NUCLEOTIDE SEQUENCE [LARGE SCALE GENOMIC DNA]</scope>
    <source>
        <strain evidence="3 4">CCMP1851</strain>
    </source>
</reference>
<evidence type="ECO:0000256" key="2">
    <source>
        <dbReference type="SAM" id="SignalP"/>
    </source>
</evidence>
<dbReference type="PANTHER" id="PTHR12994:SF17">
    <property type="entry name" value="LD30995P"/>
    <property type="match status" value="1"/>
</dbReference>
<feature type="signal peptide" evidence="2">
    <location>
        <begin position="1"/>
        <end position="17"/>
    </location>
</feature>
<dbReference type="InterPro" id="IPR005322">
    <property type="entry name" value="Peptidase_C69"/>
</dbReference>
<dbReference type="Proteomes" id="UP001363151">
    <property type="component" value="Unassembled WGS sequence"/>
</dbReference>
<dbReference type="EMBL" id="JBBJCI010000034">
    <property type="protein sequence ID" value="KAK7253814.1"/>
    <property type="molecule type" value="Genomic_DNA"/>
</dbReference>
<keyword evidence="4" id="KW-1185">Reference proteome</keyword>
<proteinExistence type="inferred from homology"/>
<dbReference type="Pfam" id="PF03577">
    <property type="entry name" value="Peptidase_C69"/>
    <property type="match status" value="1"/>
</dbReference>
<dbReference type="PANTHER" id="PTHR12994">
    <property type="entry name" value="SECERNIN"/>
    <property type="match status" value="1"/>
</dbReference>
<comment type="caution">
    <text evidence="3">The sequence shown here is derived from an EMBL/GenBank/DDBJ whole genome shotgun (WGS) entry which is preliminary data.</text>
</comment>
<keyword evidence="2" id="KW-0732">Signal</keyword>
<sequence>MARLLSFAFGLAAGARACSNILVTKGASADGRAHVSYNADDAALIGAVSRWPGRRHPPGATRDVYSWDSGKFLGAIPEPETTLNVVGNANEAGVVIGETTHGGLALLSNVGKTGANGTLLDYGSLIWITLQRARTAREAVATMVSLCETYGYASDLEGFSITDGDEVWYMELTGRGDFDPHGVLYVALRVPDGAILAHANQARIQRWLPCDDASACRASPDLVDFLVARGLYPADADPALASFSDAVDPVTFAGARFCEARVWDVFRRASSAFDAAGYLDYARGVDLSTRMPLWIEPSRKLGRGDVHALMSSHFEDTWFDPAVDVGAAAEHAPYRWNGLEWALGNASYVNERVVGTQYTAWHFVASVAPSDAGVPAPMRAVLWFGADDHSWSPKIPIHGGARDVHRSYDDGDCAGRSACRRALGLPGTTTEFSLDNAWWLSTIVADQVYTRYDRAAPTVLAAKEALDARLAARLADAEAAATALFAAGDAGAALAVLDASARRAPLARFASETWLGLWQTLLVAYVDGRVTTVDEDDEVCGCAKESAAFTDAWKTKVVADTGDKYLARSDAKTDDDGRPKTMLRSARAELPRRHHAFPARTKTSIRGVVA</sequence>
<organism evidence="3 4">
    <name type="scientific">Aureococcus anophagefferens</name>
    <name type="common">Harmful bloom alga</name>
    <dbReference type="NCBI Taxonomy" id="44056"/>
    <lineage>
        <taxon>Eukaryota</taxon>
        <taxon>Sar</taxon>
        <taxon>Stramenopiles</taxon>
        <taxon>Ochrophyta</taxon>
        <taxon>Pelagophyceae</taxon>
        <taxon>Pelagomonadales</taxon>
        <taxon>Pelagomonadaceae</taxon>
        <taxon>Aureococcus</taxon>
    </lineage>
</organism>